<accession>F1TAM7</accession>
<dbReference type="InterPro" id="IPR024232">
    <property type="entry name" value="SpoIIIAH"/>
</dbReference>
<dbReference type="Proteomes" id="UP000003860">
    <property type="component" value="Unassembled WGS sequence"/>
</dbReference>
<reference evidence="1" key="2">
    <citation type="submission" date="2011-01" db="EMBL/GenBank/DDBJ databases">
        <title>The Non-contiguous Finished genome of Clostridium papyrosolvens.</title>
        <authorList>
            <person name="Lucas S."/>
            <person name="Copeland A."/>
            <person name="Lapidus A."/>
            <person name="Cheng J.-F."/>
            <person name="Goodwin L."/>
            <person name="Pitluck S."/>
            <person name="Misra M."/>
            <person name="Chertkov O."/>
            <person name="Detter J.C."/>
            <person name="Han C."/>
            <person name="Tapia R."/>
            <person name="Land M."/>
            <person name="Hauser L."/>
            <person name="Kyrpides N."/>
            <person name="Ivanova N."/>
            <person name="Pagani I."/>
            <person name="Mouttaki H."/>
            <person name="He Z."/>
            <person name="Zhou J."/>
            <person name="Hemme C.L."/>
            <person name="Woyke T."/>
        </authorList>
    </citation>
    <scope>NUCLEOTIDE SEQUENCE [LARGE SCALE GENOMIC DNA]</scope>
    <source>
        <strain evidence="1">DSM 2782</strain>
    </source>
</reference>
<dbReference type="Pfam" id="PF12685">
    <property type="entry name" value="SpoIIIAH"/>
    <property type="match status" value="1"/>
</dbReference>
<dbReference type="OrthoDB" id="1707181at2"/>
<sequence>MNFLKRKQIIVLSLVLMLLVAGYLQYTYNKSAQYSEDDSAQFGDAVYVDNKDASAKGNVNTATAGNEEKTATASKEANNFFAQAKMDRDVTRDKDIETMKGVYGDDMASKDAKSKAYAKMMKIVETSQKEANIETLIKEKGFNDVVALFSDDGSVDVVVKAPAISKADQAKILDIVARQGNVPFDKIIIKNMF</sequence>
<proteinExistence type="predicted"/>
<reference evidence="1" key="1">
    <citation type="submission" date="2009-07" db="EMBL/GenBank/DDBJ databases">
        <authorList>
            <consortium name="US DOE Joint Genome Institute (JGI-PGF)"/>
            <person name="Lucas S."/>
            <person name="Copeland A."/>
            <person name="Lapidus A."/>
            <person name="Glavina del Rio T."/>
            <person name="Tice H."/>
            <person name="Bruce D."/>
            <person name="Goodwin L."/>
            <person name="Pitluck S."/>
            <person name="Larimer F."/>
            <person name="Land M.L."/>
            <person name="Mouttaki H."/>
            <person name="He Z."/>
            <person name="Zhou J."/>
            <person name="Hemme C.L."/>
        </authorList>
    </citation>
    <scope>NUCLEOTIDE SEQUENCE [LARGE SCALE GENOMIC DNA]</scope>
    <source>
        <strain evidence="1">DSM 2782</strain>
    </source>
</reference>
<organism evidence="1 2">
    <name type="scientific">Ruminiclostridium papyrosolvens DSM 2782</name>
    <dbReference type="NCBI Taxonomy" id="588581"/>
    <lineage>
        <taxon>Bacteria</taxon>
        <taxon>Bacillati</taxon>
        <taxon>Bacillota</taxon>
        <taxon>Clostridia</taxon>
        <taxon>Eubacteriales</taxon>
        <taxon>Oscillospiraceae</taxon>
        <taxon>Ruminiclostridium</taxon>
    </lineage>
</organism>
<dbReference type="Gene3D" id="1.10.287.4300">
    <property type="entry name" value="Stage III sporulation protein AH-like"/>
    <property type="match status" value="1"/>
</dbReference>
<evidence type="ECO:0000313" key="1">
    <source>
        <dbReference type="EMBL" id="EGD48570.1"/>
    </source>
</evidence>
<keyword evidence="2" id="KW-1185">Reference proteome</keyword>
<dbReference type="InterPro" id="IPR038503">
    <property type="entry name" value="SpoIIIAH_sf"/>
</dbReference>
<comment type="caution">
    <text evidence="1">The sequence shown here is derived from an EMBL/GenBank/DDBJ whole genome shotgun (WGS) entry which is preliminary data.</text>
</comment>
<dbReference type="eggNOG" id="ENOG5032YS3">
    <property type="taxonomic scope" value="Bacteria"/>
</dbReference>
<dbReference type="RefSeq" id="WP_004617693.1">
    <property type="nucleotide sequence ID" value="NZ_ACXX02000003.1"/>
</dbReference>
<evidence type="ECO:0000313" key="2">
    <source>
        <dbReference type="Proteomes" id="UP000003860"/>
    </source>
</evidence>
<protein>
    <recommendedName>
        <fullName evidence="3">Stage III sporulation protein AH</fullName>
    </recommendedName>
</protein>
<evidence type="ECO:0008006" key="3">
    <source>
        <dbReference type="Google" id="ProtNLM"/>
    </source>
</evidence>
<name>F1TAM7_9FIRM</name>
<dbReference type="STRING" id="588581.Cpap_2992"/>
<dbReference type="AlphaFoldDB" id="F1TAM7"/>
<dbReference type="EMBL" id="ACXX02000003">
    <property type="protein sequence ID" value="EGD48570.1"/>
    <property type="molecule type" value="Genomic_DNA"/>
</dbReference>
<gene>
    <name evidence="1" type="ORF">Cpap_2992</name>
</gene>